<comment type="caution">
    <text evidence="1">The sequence shown here is derived from an EMBL/GenBank/DDBJ whole genome shotgun (WGS) entry which is preliminary data.</text>
</comment>
<name>A0ABT1Q5C8_9ACTN</name>
<dbReference type="Proteomes" id="UP001057702">
    <property type="component" value="Unassembled WGS sequence"/>
</dbReference>
<dbReference type="EMBL" id="JANFNG010000028">
    <property type="protein sequence ID" value="MCQ4083962.1"/>
    <property type="molecule type" value="Genomic_DNA"/>
</dbReference>
<dbReference type="RefSeq" id="WP_255922998.1">
    <property type="nucleotide sequence ID" value="NZ_JANFNG010000028.1"/>
</dbReference>
<evidence type="ECO:0000313" key="2">
    <source>
        <dbReference type="Proteomes" id="UP001057702"/>
    </source>
</evidence>
<proteinExistence type="predicted"/>
<protein>
    <submittedName>
        <fullName evidence="1">Uncharacterized protein</fullName>
    </submittedName>
</protein>
<sequence length="146" mass="15630">MSEAAAFHFTAGWCELALGEGPQRRAYRAAGINDASRRLAQAVAALARPEPETRLRAVLWGDEPGGVCLAFVSVAPDHLALVVHTPAIPNRIVGTAAELMPVRGEVMLKRLAPRRGLVEAFLRGFTAVGARTWAGGALVGRQRRQL</sequence>
<accession>A0ABT1Q5C8</accession>
<reference evidence="1" key="1">
    <citation type="submission" date="2022-06" db="EMBL/GenBank/DDBJ databases">
        <title>Draft genome sequence of Streptomyces sp. RB6PN25 isolated from peat swamp forest in Thailand.</title>
        <authorList>
            <person name="Duangmal K."/>
            <person name="Klaysubun C."/>
        </authorList>
    </citation>
    <scope>NUCLEOTIDE SEQUENCE</scope>
    <source>
        <strain evidence="1">RB6PN25</strain>
    </source>
</reference>
<gene>
    <name evidence="1" type="ORF">NGB36_26090</name>
</gene>
<evidence type="ECO:0000313" key="1">
    <source>
        <dbReference type="EMBL" id="MCQ4083962.1"/>
    </source>
</evidence>
<keyword evidence="2" id="KW-1185">Reference proteome</keyword>
<organism evidence="1 2">
    <name type="scientific">Streptomyces humicola</name>
    <dbReference type="NCBI Taxonomy" id="2953240"/>
    <lineage>
        <taxon>Bacteria</taxon>
        <taxon>Bacillati</taxon>
        <taxon>Actinomycetota</taxon>
        <taxon>Actinomycetes</taxon>
        <taxon>Kitasatosporales</taxon>
        <taxon>Streptomycetaceae</taxon>
        <taxon>Streptomyces</taxon>
    </lineage>
</organism>